<dbReference type="AlphaFoldDB" id="A0A8J2UJ60"/>
<evidence type="ECO:0000259" key="5">
    <source>
        <dbReference type="Pfam" id="PF04542"/>
    </source>
</evidence>
<evidence type="ECO:0000313" key="7">
    <source>
        <dbReference type="Proteomes" id="UP000607559"/>
    </source>
</evidence>
<dbReference type="RefSeq" id="WP_188938326.1">
    <property type="nucleotide sequence ID" value="NZ_BMJC01000010.1"/>
</dbReference>
<dbReference type="Proteomes" id="UP000607559">
    <property type="component" value="Unassembled WGS sequence"/>
</dbReference>
<protein>
    <recommendedName>
        <fullName evidence="5">RNA polymerase sigma-70 region 2 domain-containing protein</fullName>
    </recommendedName>
</protein>
<dbReference type="GO" id="GO:0016987">
    <property type="term" value="F:sigma factor activity"/>
    <property type="evidence" value="ECO:0007669"/>
    <property type="project" value="UniProtKB-KW"/>
</dbReference>
<keyword evidence="3" id="KW-0731">Sigma factor</keyword>
<evidence type="ECO:0000313" key="6">
    <source>
        <dbReference type="EMBL" id="GGB26285.1"/>
    </source>
</evidence>
<name>A0A8J2UJ60_9BACT</name>
<dbReference type="InterPro" id="IPR036388">
    <property type="entry name" value="WH-like_DNA-bd_sf"/>
</dbReference>
<dbReference type="PANTHER" id="PTHR43133:SF46">
    <property type="entry name" value="RNA POLYMERASE SIGMA-70 FACTOR ECF SUBFAMILY"/>
    <property type="match status" value="1"/>
</dbReference>
<dbReference type="InterPro" id="IPR007627">
    <property type="entry name" value="RNA_pol_sigma70_r2"/>
</dbReference>
<evidence type="ECO:0000256" key="1">
    <source>
        <dbReference type="ARBA" id="ARBA00010641"/>
    </source>
</evidence>
<dbReference type="EMBL" id="BMJC01000010">
    <property type="protein sequence ID" value="GGB26285.1"/>
    <property type="molecule type" value="Genomic_DNA"/>
</dbReference>
<dbReference type="SUPFAM" id="SSF88946">
    <property type="entry name" value="Sigma2 domain of RNA polymerase sigma factors"/>
    <property type="match status" value="1"/>
</dbReference>
<sequence>MKENLGLKREKAIIKAYIKFQPRLETIAYNILEDEDLAKDAVANVFERLLKKIDGAEWGYRSVTFPYLYIAVRNQAIDFLRTEPKKLSLDSTIMLAFSGNTALSVPFEETYLDADVVDQMLFKISGYPPEDRQFLWKHIVEEKTLEQVSDELSIKLQTLASRKKRMLNDLRDHLKAYLKSKGLRCLAWITALF</sequence>
<dbReference type="Pfam" id="PF04542">
    <property type="entry name" value="Sigma70_r2"/>
    <property type="match status" value="1"/>
</dbReference>
<comment type="caution">
    <text evidence="6">The sequence shown here is derived from an EMBL/GenBank/DDBJ whole genome shotgun (WGS) entry which is preliminary data.</text>
</comment>
<dbReference type="Gene3D" id="1.10.1740.10">
    <property type="match status" value="1"/>
</dbReference>
<dbReference type="InterPro" id="IPR039425">
    <property type="entry name" value="RNA_pol_sigma-70-like"/>
</dbReference>
<dbReference type="Gene3D" id="1.10.10.10">
    <property type="entry name" value="Winged helix-like DNA-binding domain superfamily/Winged helix DNA-binding domain"/>
    <property type="match status" value="1"/>
</dbReference>
<reference evidence="6" key="2">
    <citation type="submission" date="2020-09" db="EMBL/GenBank/DDBJ databases">
        <authorList>
            <person name="Sun Q."/>
            <person name="Zhou Y."/>
        </authorList>
    </citation>
    <scope>NUCLEOTIDE SEQUENCE</scope>
    <source>
        <strain evidence="6">CGMCC 1.15448</strain>
    </source>
</reference>
<dbReference type="SUPFAM" id="SSF88659">
    <property type="entry name" value="Sigma3 and sigma4 domains of RNA polymerase sigma factors"/>
    <property type="match status" value="1"/>
</dbReference>
<feature type="domain" description="RNA polymerase sigma-70 region 2" evidence="5">
    <location>
        <begin position="19"/>
        <end position="82"/>
    </location>
</feature>
<keyword evidence="2" id="KW-0805">Transcription regulation</keyword>
<dbReference type="InterPro" id="IPR013324">
    <property type="entry name" value="RNA_pol_sigma_r3/r4-like"/>
</dbReference>
<gene>
    <name evidence="6" type="ORF">GCM10011511_57790</name>
</gene>
<keyword evidence="4" id="KW-0804">Transcription</keyword>
<comment type="similarity">
    <text evidence="1">Belongs to the sigma-70 factor family. ECF subfamily.</text>
</comment>
<accession>A0A8J2UJ60</accession>
<dbReference type="GO" id="GO:0006352">
    <property type="term" value="P:DNA-templated transcription initiation"/>
    <property type="evidence" value="ECO:0007669"/>
    <property type="project" value="InterPro"/>
</dbReference>
<organism evidence="6 7">
    <name type="scientific">Puia dinghuensis</name>
    <dbReference type="NCBI Taxonomy" id="1792502"/>
    <lineage>
        <taxon>Bacteria</taxon>
        <taxon>Pseudomonadati</taxon>
        <taxon>Bacteroidota</taxon>
        <taxon>Chitinophagia</taxon>
        <taxon>Chitinophagales</taxon>
        <taxon>Chitinophagaceae</taxon>
        <taxon>Puia</taxon>
    </lineage>
</organism>
<evidence type="ECO:0000256" key="4">
    <source>
        <dbReference type="ARBA" id="ARBA00023163"/>
    </source>
</evidence>
<dbReference type="PANTHER" id="PTHR43133">
    <property type="entry name" value="RNA POLYMERASE ECF-TYPE SIGMA FACTO"/>
    <property type="match status" value="1"/>
</dbReference>
<evidence type="ECO:0000256" key="3">
    <source>
        <dbReference type="ARBA" id="ARBA00023082"/>
    </source>
</evidence>
<dbReference type="InterPro" id="IPR013325">
    <property type="entry name" value="RNA_pol_sigma_r2"/>
</dbReference>
<keyword evidence="7" id="KW-1185">Reference proteome</keyword>
<proteinExistence type="inferred from homology"/>
<reference evidence="6" key="1">
    <citation type="journal article" date="2014" name="Int. J. Syst. Evol. Microbiol.">
        <title>Complete genome sequence of Corynebacterium casei LMG S-19264T (=DSM 44701T), isolated from a smear-ripened cheese.</title>
        <authorList>
            <consortium name="US DOE Joint Genome Institute (JGI-PGF)"/>
            <person name="Walter F."/>
            <person name="Albersmeier A."/>
            <person name="Kalinowski J."/>
            <person name="Ruckert C."/>
        </authorList>
    </citation>
    <scope>NUCLEOTIDE SEQUENCE</scope>
    <source>
        <strain evidence="6">CGMCC 1.15448</strain>
    </source>
</reference>
<evidence type="ECO:0000256" key="2">
    <source>
        <dbReference type="ARBA" id="ARBA00023015"/>
    </source>
</evidence>